<dbReference type="AlphaFoldDB" id="A0A847UAK5"/>
<dbReference type="RefSeq" id="WP_170092533.1">
    <property type="nucleotide sequence ID" value="NZ_WOYG01000001.1"/>
</dbReference>
<proteinExistence type="predicted"/>
<dbReference type="PROSITE" id="PS51257">
    <property type="entry name" value="PROKAR_LIPOPROTEIN"/>
    <property type="match status" value="1"/>
</dbReference>
<dbReference type="Proteomes" id="UP000608662">
    <property type="component" value="Unassembled WGS sequence"/>
</dbReference>
<gene>
    <name evidence="1" type="ORF">GOC74_00980</name>
</gene>
<accession>A0A847UAK5</accession>
<organism evidence="1 2">
    <name type="scientific">Halomicrobium mukohataei</name>
    <dbReference type="NCBI Taxonomy" id="57705"/>
    <lineage>
        <taxon>Archaea</taxon>
        <taxon>Methanobacteriati</taxon>
        <taxon>Methanobacteriota</taxon>
        <taxon>Stenosarchaea group</taxon>
        <taxon>Halobacteria</taxon>
        <taxon>Halobacteriales</taxon>
        <taxon>Haloarculaceae</taxon>
        <taxon>Halomicrobium</taxon>
    </lineage>
</organism>
<evidence type="ECO:0000313" key="2">
    <source>
        <dbReference type="Proteomes" id="UP000608662"/>
    </source>
</evidence>
<dbReference type="InterPro" id="IPR006311">
    <property type="entry name" value="TAT_signal"/>
</dbReference>
<comment type="caution">
    <text evidence="1">The sequence shown here is derived from an EMBL/GenBank/DDBJ whole genome shotgun (WGS) entry which is preliminary data.</text>
</comment>
<sequence>MPSTTRRALLATVATGTVGAVAGCQSLTDDRASLGRPSVTGLSTATLWVGDDVSLPPSTTVETVSDPTDADLAVYPAVDGSVDAAIETLAADVPVAVAGDDALGTLLAICDGADRPYGFASNGWNSRTDVAGVVPSSGALDTHVFVTADYPDDLPWALGELRQPPSYERTVPIEHVPLPENVRSLGTARVRGYNGGGEFDRRDRVLVRPDSDPTPVFVDIEATIVAGRRGGPSGPYRTDRVETVAHFDQRFTDVGPSGQTTDALRVQNVSDATENTANTVFTPRNSETRSSFTACQRARVVLDDLSEPFRYTGNVRFRWIDPQLLEDDAFVHHTPGSAVWYPR</sequence>
<dbReference type="EMBL" id="WOYG01000001">
    <property type="protein sequence ID" value="NLV08510.1"/>
    <property type="molecule type" value="Genomic_DNA"/>
</dbReference>
<reference evidence="1" key="1">
    <citation type="submission" date="2019-12" db="EMBL/GenBank/DDBJ databases">
        <title>Whole-genome sequence of Halomicrobium mukohataei pws1.</title>
        <authorList>
            <person name="Verma D.K."/>
            <person name="Gopal K."/>
            <person name="Prasad E.S."/>
        </authorList>
    </citation>
    <scope>NUCLEOTIDE SEQUENCE</scope>
    <source>
        <strain evidence="1">Pws1</strain>
    </source>
</reference>
<evidence type="ECO:0000313" key="1">
    <source>
        <dbReference type="EMBL" id="NLV08510.1"/>
    </source>
</evidence>
<dbReference type="OrthoDB" id="282780at2157"/>
<protein>
    <submittedName>
        <fullName evidence="1">Uncharacterized protein</fullName>
    </submittedName>
</protein>
<dbReference type="PROSITE" id="PS51318">
    <property type="entry name" value="TAT"/>
    <property type="match status" value="1"/>
</dbReference>
<name>A0A847UAK5_9EURY</name>